<dbReference type="SUPFAM" id="SSF81606">
    <property type="entry name" value="PP2C-like"/>
    <property type="match status" value="1"/>
</dbReference>
<dbReference type="Gene3D" id="3.60.40.10">
    <property type="entry name" value="PPM-type phosphatase domain"/>
    <property type="match status" value="1"/>
</dbReference>
<proteinExistence type="predicted"/>
<comment type="caution">
    <text evidence="2">The sequence shown here is derived from an EMBL/GenBank/DDBJ whole genome shotgun (WGS) entry which is preliminary data.</text>
</comment>
<dbReference type="EMBL" id="JAPZVQ010000003">
    <property type="protein sequence ID" value="MDA1385046.1"/>
    <property type="molecule type" value="Genomic_DNA"/>
</dbReference>
<accession>A0A9X3PJR5</accession>
<name>A0A9X3PJR5_9ACTN</name>
<feature type="domain" description="PPM-type phosphatase" evidence="1">
    <location>
        <begin position="46"/>
        <end position="208"/>
    </location>
</feature>
<evidence type="ECO:0000313" key="2">
    <source>
        <dbReference type="EMBL" id="MDA1385046.1"/>
    </source>
</evidence>
<dbReference type="AlphaFoldDB" id="A0A9X3PJR5"/>
<dbReference type="InterPro" id="IPR036457">
    <property type="entry name" value="PPM-type-like_dom_sf"/>
</dbReference>
<dbReference type="Pfam" id="PF13672">
    <property type="entry name" value="PP2C_2"/>
    <property type="match status" value="1"/>
</dbReference>
<dbReference type="InterPro" id="IPR001932">
    <property type="entry name" value="PPM-type_phosphatase-like_dom"/>
</dbReference>
<sequence length="252" mass="27078">MIEVVAASRPGGVAPNEDFHLVGDGWALVLDGITRYPGDGCVHDVPWYVRLLGEAVAARIGAADLRWALARAIEAVNSLHADSCDLASAVTPGATVAVVRLVADRVEWLILGDCAIAVRDRDGGVVVESDGRLAALPGVAAVDVAGVRRWPVEYVAEVRNREGGYWVAASDPGAAEEALTGSWPVERIGELLLCTDGLTRLVERYAYEWPALFEAGVDRLIDSVRELEAADSRFGPLSKRHDDATGVLMRWR</sequence>
<reference evidence="2" key="1">
    <citation type="submission" date="2022-12" db="EMBL/GenBank/DDBJ databases">
        <title>Gycomyces niveus sp.nov., a novel actinomycete isolated from soil in Shouguang.</title>
        <authorList>
            <person name="Yang X."/>
        </authorList>
    </citation>
    <scope>NUCLEOTIDE SEQUENCE</scope>
    <source>
        <strain evidence="2">DSM 44724</strain>
    </source>
</reference>
<organism evidence="2 3">
    <name type="scientific">Glycomyces lechevalierae</name>
    <dbReference type="NCBI Taxonomy" id="256034"/>
    <lineage>
        <taxon>Bacteria</taxon>
        <taxon>Bacillati</taxon>
        <taxon>Actinomycetota</taxon>
        <taxon>Actinomycetes</taxon>
        <taxon>Glycomycetales</taxon>
        <taxon>Glycomycetaceae</taxon>
        <taxon>Glycomyces</taxon>
    </lineage>
</organism>
<gene>
    <name evidence="2" type="ORF">O2L01_08620</name>
</gene>
<protein>
    <submittedName>
        <fullName evidence="2">Protein phosphatase 2C domain-containing protein</fullName>
    </submittedName>
</protein>
<dbReference type="Proteomes" id="UP001145799">
    <property type="component" value="Unassembled WGS sequence"/>
</dbReference>
<evidence type="ECO:0000259" key="1">
    <source>
        <dbReference type="Pfam" id="PF13672"/>
    </source>
</evidence>
<evidence type="ECO:0000313" key="3">
    <source>
        <dbReference type="Proteomes" id="UP001145799"/>
    </source>
</evidence>